<dbReference type="EMBL" id="JAPEUX010000002">
    <property type="protein sequence ID" value="KAJ4357295.1"/>
    <property type="molecule type" value="Genomic_DNA"/>
</dbReference>
<reference evidence="1" key="1">
    <citation type="submission" date="2022-10" db="EMBL/GenBank/DDBJ databases">
        <title>Tapping the CABI collections for fungal endophytes: first genome assemblies for Collariella, Neodidymelliopsis, Ascochyta clinopodiicola, Didymella pomorum, Didymosphaeria variabile, Neocosmospora piperis and Neocucurbitaria cava.</title>
        <authorList>
            <person name="Hill R."/>
        </authorList>
    </citation>
    <scope>NUCLEOTIDE SEQUENCE</scope>
    <source>
        <strain evidence="1">IMI 356815</strain>
    </source>
</reference>
<dbReference type="AlphaFoldDB" id="A0A9W8XQM8"/>
<sequence>MVEELTTPSDDVEFVIIVSSTDDGELITAVEEGAEELIGAADVAEELMVRVEETGKLDDKLRAVPHEIVETSGAEDEDTTDDVIDDVGAITELDGDAVEDADETTEDELWTILSDVEEGVREDTTVDIDMVDISMEDSELELGGGEFVYKFSLSGPPQYSV</sequence>
<organism evidence="1 2">
    <name type="scientific">Didymosphaeria variabile</name>
    <dbReference type="NCBI Taxonomy" id="1932322"/>
    <lineage>
        <taxon>Eukaryota</taxon>
        <taxon>Fungi</taxon>
        <taxon>Dikarya</taxon>
        <taxon>Ascomycota</taxon>
        <taxon>Pezizomycotina</taxon>
        <taxon>Dothideomycetes</taxon>
        <taxon>Pleosporomycetidae</taxon>
        <taxon>Pleosporales</taxon>
        <taxon>Massarineae</taxon>
        <taxon>Didymosphaeriaceae</taxon>
        <taxon>Didymosphaeria</taxon>
    </lineage>
</organism>
<comment type="caution">
    <text evidence="1">The sequence shown here is derived from an EMBL/GenBank/DDBJ whole genome shotgun (WGS) entry which is preliminary data.</text>
</comment>
<dbReference type="GeneID" id="80905400"/>
<keyword evidence="2" id="KW-1185">Reference proteome</keyword>
<dbReference type="RefSeq" id="XP_056074154.1">
    <property type="nucleotide sequence ID" value="XM_056210681.1"/>
</dbReference>
<gene>
    <name evidence="1" type="ORF">N0V89_001870</name>
</gene>
<dbReference type="Proteomes" id="UP001140513">
    <property type="component" value="Unassembled WGS sequence"/>
</dbReference>
<evidence type="ECO:0000313" key="1">
    <source>
        <dbReference type="EMBL" id="KAJ4357295.1"/>
    </source>
</evidence>
<name>A0A9W8XQM8_9PLEO</name>
<evidence type="ECO:0000313" key="2">
    <source>
        <dbReference type="Proteomes" id="UP001140513"/>
    </source>
</evidence>
<protein>
    <submittedName>
        <fullName evidence="1">Uncharacterized protein</fullName>
    </submittedName>
</protein>
<proteinExistence type="predicted"/>
<accession>A0A9W8XQM8</accession>